<evidence type="ECO:0000256" key="6">
    <source>
        <dbReference type="ARBA" id="ARBA00022737"/>
    </source>
</evidence>
<feature type="region of interest" description="Disordered" evidence="12">
    <location>
        <begin position="134"/>
        <end position="168"/>
    </location>
</feature>
<evidence type="ECO:0000256" key="5">
    <source>
        <dbReference type="ARBA" id="ARBA00022729"/>
    </source>
</evidence>
<dbReference type="NCBIfam" id="TIGR01126">
    <property type="entry name" value="pdi_dom"/>
    <property type="match status" value="1"/>
</dbReference>
<evidence type="ECO:0000256" key="9">
    <source>
        <dbReference type="ARBA" id="ARBA00023235"/>
    </source>
</evidence>
<reference evidence="14" key="2">
    <citation type="submission" date="2013-10" db="EMBL/GenBank/DDBJ databases">
        <authorList>
            <person name="Aslett M."/>
        </authorList>
    </citation>
    <scope>NUCLEOTIDE SEQUENCE [LARGE SCALE GENOMIC DNA]</scope>
    <source>
        <strain evidence="14">Weybridge</strain>
    </source>
</reference>
<dbReference type="RefSeq" id="XP_013332951.1">
    <property type="nucleotide sequence ID" value="XM_013477497.1"/>
</dbReference>
<evidence type="ECO:0000256" key="8">
    <source>
        <dbReference type="ARBA" id="ARBA00023157"/>
    </source>
</evidence>
<evidence type="ECO:0000256" key="3">
    <source>
        <dbReference type="ARBA" id="ARBA00006347"/>
    </source>
</evidence>
<keyword evidence="9" id="KW-0413">Isomerase</keyword>
<gene>
    <name evidence="14" type="ORF">EMWEY_00016640</name>
</gene>
<dbReference type="InterPro" id="IPR017937">
    <property type="entry name" value="Thioredoxin_CS"/>
</dbReference>
<keyword evidence="10" id="KW-0676">Redox-active center</keyword>
<name>U6LX41_EIMMA</name>
<dbReference type="PANTHER" id="PTHR45815:SF3">
    <property type="entry name" value="PROTEIN DISULFIDE-ISOMERASE A6"/>
    <property type="match status" value="1"/>
</dbReference>
<dbReference type="EMBL" id="HG718870">
    <property type="protein sequence ID" value="CDJ56301.1"/>
    <property type="molecule type" value="Genomic_DNA"/>
</dbReference>
<comment type="subcellular location">
    <subcellularLocation>
        <location evidence="2">Endoplasmic reticulum lumen</location>
    </subcellularLocation>
</comment>
<evidence type="ECO:0000256" key="12">
    <source>
        <dbReference type="SAM" id="MobiDB-lite"/>
    </source>
</evidence>
<keyword evidence="7" id="KW-0256">Endoplasmic reticulum</keyword>
<evidence type="ECO:0000256" key="2">
    <source>
        <dbReference type="ARBA" id="ARBA00004319"/>
    </source>
</evidence>
<dbReference type="PANTHER" id="PTHR45815">
    <property type="entry name" value="PROTEIN DISULFIDE-ISOMERASE A6"/>
    <property type="match status" value="1"/>
</dbReference>
<dbReference type="PRINTS" id="PR00421">
    <property type="entry name" value="THIOREDOXIN"/>
</dbReference>
<evidence type="ECO:0000313" key="14">
    <source>
        <dbReference type="EMBL" id="CDJ56301.1"/>
    </source>
</evidence>
<evidence type="ECO:0000256" key="11">
    <source>
        <dbReference type="RuleBase" id="RU004208"/>
    </source>
</evidence>
<dbReference type="InterPro" id="IPR005788">
    <property type="entry name" value="PDI_thioredoxin-like_dom"/>
</dbReference>
<organism evidence="14 15">
    <name type="scientific">Eimeria maxima</name>
    <name type="common">Coccidian parasite</name>
    <dbReference type="NCBI Taxonomy" id="5804"/>
    <lineage>
        <taxon>Eukaryota</taxon>
        <taxon>Sar</taxon>
        <taxon>Alveolata</taxon>
        <taxon>Apicomplexa</taxon>
        <taxon>Conoidasida</taxon>
        <taxon>Coccidia</taxon>
        <taxon>Eucoccidiorida</taxon>
        <taxon>Eimeriorina</taxon>
        <taxon>Eimeriidae</taxon>
        <taxon>Eimeria</taxon>
    </lineage>
</organism>
<dbReference type="Pfam" id="PF24541">
    <property type="entry name" value="Thioredox_PDIA6_C"/>
    <property type="match status" value="1"/>
</dbReference>
<evidence type="ECO:0000313" key="15">
    <source>
        <dbReference type="Proteomes" id="UP000030763"/>
    </source>
</evidence>
<evidence type="ECO:0000256" key="10">
    <source>
        <dbReference type="ARBA" id="ARBA00023284"/>
    </source>
</evidence>
<sequence>MYTPAEAGLYSSNGAVKVLNAAEFKSQVINSHDLHLVEFYADWCGHCQRFAPEYEKVANALRGLATVVAVNDESIMKDFGVTGFPTVMVVVGRGGNKPKTFKYEGSRDANAVLDFVVTHIGKLARARLAGKIESGTGKSSGSKTNGSKSSSSSSSSSSKPKSSGPSDVIELKDTNFEKLVMQDEDNVWFVEFYAPWCGHCKALAPIWEEVATQLKGKVKVAKVDSTTEQMLATKFEIQAFPTLKLFPVGPKSTSVVKEYEGPRTADEIVKFAMEFYGAKAEAEQLLSEEQFRSECGETLCILAFLPDILDSQEEGRKNYLQTLNQVVKASITVPVKFLWLQGGDNFDLEEQLHLAFGWPAVVAVHLARGKFSVHRGNFTRESINSFLHQLLAGRAPVSDLPKLKTLKTAKKWVDAAYGPAARYTDHREFGCAD</sequence>
<dbReference type="OrthoDB" id="2121326at2759"/>
<dbReference type="PROSITE" id="PS00194">
    <property type="entry name" value="THIOREDOXIN_1"/>
    <property type="match status" value="2"/>
</dbReference>
<keyword evidence="6" id="KW-0677">Repeat</keyword>
<dbReference type="InterPro" id="IPR057305">
    <property type="entry name" value="Thioredox_PDIA6_C"/>
</dbReference>
<dbReference type="VEuPathDB" id="ToxoDB:EMWEY_00016640"/>
<keyword evidence="15" id="KW-1185">Reference proteome</keyword>
<protein>
    <recommendedName>
        <fullName evidence="4">protein disulfide-isomerase</fullName>
        <ecNumber evidence="4">5.3.4.1</ecNumber>
    </recommendedName>
</protein>
<dbReference type="GO" id="GO:0003756">
    <property type="term" value="F:protein disulfide isomerase activity"/>
    <property type="evidence" value="ECO:0007669"/>
    <property type="project" value="UniProtKB-EC"/>
</dbReference>
<keyword evidence="5" id="KW-0732">Signal</keyword>
<feature type="domain" description="Thioredoxin" evidence="13">
    <location>
        <begin position="1"/>
        <end position="121"/>
    </location>
</feature>
<evidence type="ECO:0000256" key="1">
    <source>
        <dbReference type="ARBA" id="ARBA00001182"/>
    </source>
</evidence>
<comment type="catalytic activity">
    <reaction evidence="1">
        <text>Catalyzes the rearrangement of -S-S- bonds in proteins.</text>
        <dbReference type="EC" id="5.3.4.1"/>
    </reaction>
</comment>
<dbReference type="Proteomes" id="UP000030763">
    <property type="component" value="Unassembled WGS sequence"/>
</dbReference>
<evidence type="ECO:0000256" key="4">
    <source>
        <dbReference type="ARBA" id="ARBA00012723"/>
    </source>
</evidence>
<dbReference type="InterPro" id="IPR013766">
    <property type="entry name" value="Thioredoxin_domain"/>
</dbReference>
<feature type="compositionally biased region" description="Low complexity" evidence="12">
    <location>
        <begin position="134"/>
        <end position="166"/>
    </location>
</feature>
<dbReference type="Gene3D" id="3.40.30.10">
    <property type="entry name" value="Glutaredoxin"/>
    <property type="match status" value="2"/>
</dbReference>
<dbReference type="EC" id="5.3.4.1" evidence="4"/>
<evidence type="ECO:0000256" key="7">
    <source>
        <dbReference type="ARBA" id="ARBA00022824"/>
    </source>
</evidence>
<feature type="domain" description="Thioredoxin" evidence="13">
    <location>
        <begin position="147"/>
        <end position="277"/>
    </location>
</feature>
<dbReference type="InterPro" id="IPR036249">
    <property type="entry name" value="Thioredoxin-like_sf"/>
</dbReference>
<evidence type="ECO:0000259" key="13">
    <source>
        <dbReference type="PROSITE" id="PS51352"/>
    </source>
</evidence>
<dbReference type="AlphaFoldDB" id="U6LX41"/>
<dbReference type="GeneID" id="25335650"/>
<dbReference type="PROSITE" id="PS51352">
    <property type="entry name" value="THIOREDOXIN_2"/>
    <property type="match status" value="2"/>
</dbReference>
<dbReference type="SUPFAM" id="SSF52833">
    <property type="entry name" value="Thioredoxin-like"/>
    <property type="match status" value="2"/>
</dbReference>
<accession>U6LX41</accession>
<dbReference type="GO" id="GO:0015035">
    <property type="term" value="F:protein-disulfide reductase activity"/>
    <property type="evidence" value="ECO:0007669"/>
    <property type="project" value="TreeGrafter"/>
</dbReference>
<dbReference type="Pfam" id="PF00085">
    <property type="entry name" value="Thioredoxin"/>
    <property type="match status" value="2"/>
</dbReference>
<dbReference type="OMA" id="KQKLWGW"/>
<proteinExistence type="inferred from homology"/>
<reference evidence="14" key="1">
    <citation type="submission" date="2013-10" db="EMBL/GenBank/DDBJ databases">
        <title>Genomic analysis of the causative agents of coccidiosis in chickens.</title>
        <authorList>
            <person name="Reid A.J."/>
            <person name="Blake D."/>
            <person name="Billington K."/>
            <person name="Browne H."/>
            <person name="Dunn M."/>
            <person name="Hung S."/>
            <person name="Kawahara F."/>
            <person name="Miranda-Saavedra D."/>
            <person name="Mourier T."/>
            <person name="Nagra H."/>
            <person name="Otto T.D."/>
            <person name="Rawlings N."/>
            <person name="Sanchez A."/>
            <person name="Sanders M."/>
            <person name="Subramaniam C."/>
            <person name="Tay Y."/>
            <person name="Dear P."/>
            <person name="Doerig C."/>
            <person name="Gruber A."/>
            <person name="Parkinson J."/>
            <person name="Shirley M."/>
            <person name="Wan K.L."/>
            <person name="Berriman M."/>
            <person name="Tomley F."/>
            <person name="Pain A."/>
        </authorList>
    </citation>
    <scope>NUCLEOTIDE SEQUENCE [LARGE SCALE GENOMIC DNA]</scope>
    <source>
        <strain evidence="14">Weybridge</strain>
    </source>
</reference>
<dbReference type="GO" id="GO:0034976">
    <property type="term" value="P:response to endoplasmic reticulum stress"/>
    <property type="evidence" value="ECO:0007669"/>
    <property type="project" value="TreeGrafter"/>
</dbReference>
<comment type="similarity">
    <text evidence="3 11">Belongs to the protein disulfide isomerase family.</text>
</comment>
<dbReference type="GO" id="GO:0005788">
    <property type="term" value="C:endoplasmic reticulum lumen"/>
    <property type="evidence" value="ECO:0007669"/>
    <property type="project" value="UniProtKB-SubCell"/>
</dbReference>
<keyword evidence="8" id="KW-1015">Disulfide bond</keyword>